<keyword evidence="7 8" id="KW-0472">Membrane</keyword>
<accession>A0ABS1BA37</accession>
<dbReference type="Pfam" id="PF02674">
    <property type="entry name" value="Colicin_V"/>
    <property type="match status" value="1"/>
</dbReference>
<evidence type="ECO:0000313" key="9">
    <source>
        <dbReference type="EMBL" id="MBK0331488.1"/>
    </source>
</evidence>
<dbReference type="PANTHER" id="PTHR43343:SF3">
    <property type="entry name" value="PROTEASE DO-LIKE 8, CHLOROPLASTIC"/>
    <property type="match status" value="1"/>
</dbReference>
<feature type="transmembrane region" description="Helical" evidence="8">
    <location>
        <begin position="59"/>
        <end position="84"/>
    </location>
</feature>
<keyword evidence="3 9" id="KW-0645">Protease</keyword>
<evidence type="ECO:0000256" key="6">
    <source>
        <dbReference type="ARBA" id="ARBA00022989"/>
    </source>
</evidence>
<dbReference type="InterPro" id="IPR051201">
    <property type="entry name" value="Chloro_Bact_Ser_Proteases"/>
</dbReference>
<keyword evidence="5" id="KW-0378">Hydrolase</keyword>
<evidence type="ECO:0000256" key="1">
    <source>
        <dbReference type="ARBA" id="ARBA00004141"/>
    </source>
</evidence>
<dbReference type="InterPro" id="IPR001940">
    <property type="entry name" value="Peptidase_S1C"/>
</dbReference>
<dbReference type="Proteomes" id="UP000612352">
    <property type="component" value="Unassembled WGS sequence"/>
</dbReference>
<dbReference type="GO" id="GO:0008233">
    <property type="term" value="F:peptidase activity"/>
    <property type="evidence" value="ECO:0007669"/>
    <property type="project" value="UniProtKB-KW"/>
</dbReference>
<evidence type="ECO:0000256" key="3">
    <source>
        <dbReference type="ARBA" id="ARBA00022670"/>
    </source>
</evidence>
<dbReference type="GO" id="GO:0006508">
    <property type="term" value="P:proteolysis"/>
    <property type="evidence" value="ECO:0007669"/>
    <property type="project" value="UniProtKB-KW"/>
</dbReference>
<comment type="subcellular location">
    <subcellularLocation>
        <location evidence="1">Membrane</location>
        <topology evidence="1">Multi-pass membrane protein</topology>
    </subcellularLocation>
</comment>
<sequence>MTWIVDVVAVIILLGALGAGLRSGFAATLGALLGLVAGAAAAVWALPHVSAAVDPPWRTVAVLGALFLLLVVGCGIGSSIGGLIRRGADRIHLRVLERLLGGVLGLVLGLVVVMFGGAGLVSAGIPGVSSTVASSRVLQQIDRATPEPVDDALAQLRAEVVGTLPMPTIVSPPEGLGEADVPTSAPVDLDQADLTQAAQSVARVFGPTNGCGTISTGSGFVIAPDRIVTNAHVVAGVDHPMVELPGESAREGRVVHFDVENDLAVIAADVDAEPLKLVDRLDDGASAVIQGYPHGGPFRSSSATVRASGSAEVHDAHGEGTVRRDIYVLDAEVEPGNSGGPLLDSDGGVAGVVFARGESDDDVAYAMTDAELLPVIAQLDGETETVSTGACTA</sequence>
<proteinExistence type="inferred from homology"/>
<dbReference type="Pfam" id="PF13365">
    <property type="entry name" value="Trypsin_2"/>
    <property type="match status" value="1"/>
</dbReference>
<dbReference type="Gene3D" id="2.40.10.10">
    <property type="entry name" value="Trypsin-like serine proteases"/>
    <property type="match status" value="2"/>
</dbReference>
<dbReference type="EMBL" id="JAEDAJ010000004">
    <property type="protein sequence ID" value="MBK0331488.1"/>
    <property type="molecule type" value="Genomic_DNA"/>
</dbReference>
<dbReference type="InterPro" id="IPR047680">
    <property type="entry name" value="MarP-like"/>
</dbReference>
<dbReference type="RefSeq" id="WP_200502126.1">
    <property type="nucleotide sequence ID" value="NZ_JAEDAJ010000004.1"/>
</dbReference>
<evidence type="ECO:0000256" key="4">
    <source>
        <dbReference type="ARBA" id="ARBA00022692"/>
    </source>
</evidence>
<name>A0ABS1BA37_9MICO</name>
<keyword evidence="6 8" id="KW-1133">Transmembrane helix</keyword>
<evidence type="ECO:0000256" key="2">
    <source>
        <dbReference type="ARBA" id="ARBA00010541"/>
    </source>
</evidence>
<dbReference type="InterPro" id="IPR043504">
    <property type="entry name" value="Peptidase_S1_PA_chymotrypsin"/>
</dbReference>
<evidence type="ECO:0000256" key="5">
    <source>
        <dbReference type="ARBA" id="ARBA00022801"/>
    </source>
</evidence>
<reference evidence="9 10" key="1">
    <citation type="submission" date="2020-12" db="EMBL/GenBank/DDBJ databases">
        <title>Brachybacterium sp. MASK1Z-5, whole genome shotgun sequence.</title>
        <authorList>
            <person name="Tuo L."/>
        </authorList>
    </citation>
    <scope>NUCLEOTIDE SEQUENCE [LARGE SCALE GENOMIC DNA]</scope>
    <source>
        <strain evidence="9 10">MASK1Z-5</strain>
    </source>
</reference>
<comment type="caution">
    <text evidence="9">The sequence shown here is derived from an EMBL/GenBank/DDBJ whole genome shotgun (WGS) entry which is preliminary data.</text>
</comment>
<dbReference type="InterPro" id="IPR003825">
    <property type="entry name" value="Colicin-V_CvpA"/>
</dbReference>
<evidence type="ECO:0000313" key="10">
    <source>
        <dbReference type="Proteomes" id="UP000612352"/>
    </source>
</evidence>
<evidence type="ECO:0000256" key="8">
    <source>
        <dbReference type="SAM" id="Phobius"/>
    </source>
</evidence>
<keyword evidence="10" id="KW-1185">Reference proteome</keyword>
<evidence type="ECO:0000256" key="7">
    <source>
        <dbReference type="ARBA" id="ARBA00023136"/>
    </source>
</evidence>
<dbReference type="SUPFAM" id="SSF50494">
    <property type="entry name" value="Trypsin-like serine proteases"/>
    <property type="match status" value="1"/>
</dbReference>
<gene>
    <name evidence="9" type="ORF">I8D64_08740</name>
</gene>
<dbReference type="InterPro" id="IPR009003">
    <property type="entry name" value="Peptidase_S1_PA"/>
</dbReference>
<organism evidence="9 10">
    <name type="scientific">Brachybacterium halotolerans</name>
    <dbReference type="NCBI Taxonomy" id="2795215"/>
    <lineage>
        <taxon>Bacteria</taxon>
        <taxon>Bacillati</taxon>
        <taxon>Actinomycetota</taxon>
        <taxon>Actinomycetes</taxon>
        <taxon>Micrococcales</taxon>
        <taxon>Dermabacteraceae</taxon>
        <taxon>Brachybacterium</taxon>
    </lineage>
</organism>
<dbReference type="PRINTS" id="PR00834">
    <property type="entry name" value="PROTEASES2C"/>
</dbReference>
<feature type="transmembrane region" description="Helical" evidence="8">
    <location>
        <begin position="29"/>
        <end position="47"/>
    </location>
</feature>
<dbReference type="NCBIfam" id="NF033740">
    <property type="entry name" value="MarP_fam_protase"/>
    <property type="match status" value="1"/>
</dbReference>
<comment type="similarity">
    <text evidence="2">Belongs to the peptidase S1C family.</text>
</comment>
<feature type="transmembrane region" description="Helical" evidence="8">
    <location>
        <begin position="96"/>
        <end position="121"/>
    </location>
</feature>
<keyword evidence="4 8" id="KW-0812">Transmembrane</keyword>
<protein>
    <submittedName>
        <fullName evidence="9">MarP family serine protease</fullName>
    </submittedName>
</protein>
<feature type="transmembrane region" description="Helical" evidence="8">
    <location>
        <begin position="6"/>
        <end position="22"/>
    </location>
</feature>
<dbReference type="PANTHER" id="PTHR43343">
    <property type="entry name" value="PEPTIDASE S12"/>
    <property type="match status" value="1"/>
</dbReference>